<evidence type="ECO:0000313" key="3">
    <source>
        <dbReference type="Proteomes" id="UP001146120"/>
    </source>
</evidence>
<proteinExistence type="predicted"/>
<sequence>MEVLATKRIGNETAAKVLKKFVNARQSEEENAELMMSEEVKNQLQQLLDHLEGKTPVVKEEDTTTAEEEEAEAVATMEEPVESSSSDEDSE</sequence>
<dbReference type="AlphaFoldDB" id="A0AAV2Z302"/>
<name>A0AAV2Z302_9STRA</name>
<dbReference type="Proteomes" id="UP001146120">
    <property type="component" value="Unassembled WGS sequence"/>
</dbReference>
<gene>
    <name evidence="2" type="ORF">N0F65_001297</name>
</gene>
<reference evidence="2" key="1">
    <citation type="submission" date="2022-11" db="EMBL/GenBank/DDBJ databases">
        <authorList>
            <person name="Morgan W.R."/>
            <person name="Tartar A."/>
        </authorList>
    </citation>
    <scope>NUCLEOTIDE SEQUENCE</scope>
    <source>
        <strain evidence="2">ARSEF 373</strain>
    </source>
</reference>
<evidence type="ECO:0000313" key="2">
    <source>
        <dbReference type="EMBL" id="DAZ99788.1"/>
    </source>
</evidence>
<feature type="compositionally biased region" description="Acidic residues" evidence="1">
    <location>
        <begin position="79"/>
        <end position="91"/>
    </location>
</feature>
<comment type="caution">
    <text evidence="2">The sequence shown here is derived from an EMBL/GenBank/DDBJ whole genome shotgun (WGS) entry which is preliminary data.</text>
</comment>
<reference evidence="2" key="2">
    <citation type="journal article" date="2023" name="Microbiol Resour">
        <title>Decontamination and Annotation of the Draft Genome Sequence of the Oomycete Lagenidium giganteum ARSEF 373.</title>
        <authorList>
            <person name="Morgan W.R."/>
            <person name="Tartar A."/>
        </authorList>
    </citation>
    <scope>NUCLEOTIDE SEQUENCE</scope>
    <source>
        <strain evidence="2">ARSEF 373</strain>
    </source>
</reference>
<accession>A0AAV2Z302</accession>
<feature type="region of interest" description="Disordered" evidence="1">
    <location>
        <begin position="57"/>
        <end position="91"/>
    </location>
</feature>
<dbReference type="EMBL" id="DAKRPA010000076">
    <property type="protein sequence ID" value="DAZ99788.1"/>
    <property type="molecule type" value="Genomic_DNA"/>
</dbReference>
<feature type="compositionally biased region" description="Acidic residues" evidence="1">
    <location>
        <begin position="63"/>
        <end position="72"/>
    </location>
</feature>
<organism evidence="2 3">
    <name type="scientific">Lagenidium giganteum</name>
    <dbReference type="NCBI Taxonomy" id="4803"/>
    <lineage>
        <taxon>Eukaryota</taxon>
        <taxon>Sar</taxon>
        <taxon>Stramenopiles</taxon>
        <taxon>Oomycota</taxon>
        <taxon>Peronosporomycetes</taxon>
        <taxon>Pythiales</taxon>
        <taxon>Pythiaceae</taxon>
    </lineage>
</organism>
<protein>
    <submittedName>
        <fullName evidence="2">Uncharacterized protein</fullName>
    </submittedName>
</protein>
<evidence type="ECO:0000256" key="1">
    <source>
        <dbReference type="SAM" id="MobiDB-lite"/>
    </source>
</evidence>
<keyword evidence="3" id="KW-1185">Reference proteome</keyword>